<evidence type="ECO:0000313" key="2">
    <source>
        <dbReference type="Proteomes" id="UP000657372"/>
    </source>
</evidence>
<organism evidence="1 2">
    <name type="scientific">Herminiimonas contaminans</name>
    <dbReference type="NCBI Taxonomy" id="1111140"/>
    <lineage>
        <taxon>Bacteria</taxon>
        <taxon>Pseudomonadati</taxon>
        <taxon>Pseudomonadota</taxon>
        <taxon>Betaproteobacteria</taxon>
        <taxon>Burkholderiales</taxon>
        <taxon>Oxalobacteraceae</taxon>
        <taxon>Herminiimonas</taxon>
    </lineage>
</organism>
<dbReference type="Proteomes" id="UP000657372">
    <property type="component" value="Unassembled WGS sequence"/>
</dbReference>
<gene>
    <name evidence="1" type="ORF">IXC47_13815</name>
</gene>
<evidence type="ECO:0008006" key="3">
    <source>
        <dbReference type="Google" id="ProtNLM"/>
    </source>
</evidence>
<keyword evidence="2" id="KW-1185">Reference proteome</keyword>
<accession>A0ABS0EV93</accession>
<reference evidence="1 2" key="1">
    <citation type="submission" date="2020-11" db="EMBL/GenBank/DDBJ databases">
        <title>WGS of Herminiimonas contaminans strain Marseille-Q4544 isolated from planarians Schmidtea mediterranea.</title>
        <authorList>
            <person name="Kangale L."/>
        </authorList>
    </citation>
    <scope>NUCLEOTIDE SEQUENCE [LARGE SCALE GENOMIC DNA]</scope>
    <source>
        <strain evidence="1 2">Marseille-Q4544</strain>
    </source>
</reference>
<dbReference type="EMBL" id="JADOEL010000011">
    <property type="protein sequence ID" value="MBF8178761.1"/>
    <property type="molecule type" value="Genomic_DNA"/>
</dbReference>
<protein>
    <recommendedName>
        <fullName evidence="3">HTH cro/C1-type domain-containing protein</fullName>
    </recommendedName>
</protein>
<evidence type="ECO:0000313" key="1">
    <source>
        <dbReference type="EMBL" id="MBF8178761.1"/>
    </source>
</evidence>
<proteinExistence type="predicted"/>
<name>A0ABS0EV93_9BURK</name>
<comment type="caution">
    <text evidence="1">The sequence shown here is derived from an EMBL/GenBank/DDBJ whole genome shotgun (WGS) entry which is preliminary data.</text>
</comment>
<dbReference type="RefSeq" id="WP_195875977.1">
    <property type="nucleotide sequence ID" value="NZ_JADOEL010000011.1"/>
</dbReference>
<sequence length="118" mass="12855">MDQIGLLDAAKQQQGLTSDYALAQRLGVKGGRISDLRSGARPADEAEIMMLADMAKIEPHIAFAAVHKDREKNPAKRAYWERISTQFAIASAAAATVVVEKISGNFENLLSRYSPRPA</sequence>